<feature type="domain" description="DNA methylase adenine-specific" evidence="9">
    <location>
        <begin position="325"/>
        <end position="467"/>
    </location>
</feature>
<keyword evidence="4" id="KW-0808">Transferase</keyword>
<dbReference type="Gene3D" id="1.20.1260.30">
    <property type="match status" value="1"/>
</dbReference>
<proteinExistence type="inferred from homology"/>
<keyword evidence="6" id="KW-0680">Restriction system</keyword>
<dbReference type="Pfam" id="PF02384">
    <property type="entry name" value="N6_Mtase"/>
    <property type="match status" value="1"/>
</dbReference>
<dbReference type="InterPro" id="IPR029063">
    <property type="entry name" value="SAM-dependent_MTases_sf"/>
</dbReference>
<evidence type="ECO:0000256" key="4">
    <source>
        <dbReference type="ARBA" id="ARBA00022679"/>
    </source>
</evidence>
<dbReference type="SUPFAM" id="SSF53335">
    <property type="entry name" value="S-adenosyl-L-methionine-dependent methyltransferases"/>
    <property type="match status" value="1"/>
</dbReference>
<dbReference type="GO" id="GO:0009035">
    <property type="term" value="F:type I site-specific deoxyribonuclease activity"/>
    <property type="evidence" value="ECO:0007669"/>
    <property type="project" value="UniProtKB-EC"/>
</dbReference>
<comment type="catalytic activity">
    <reaction evidence="7">
        <text>a 2'-deoxyadenosine in DNA + S-adenosyl-L-methionine = an N(6)-methyl-2'-deoxyadenosine in DNA + S-adenosyl-L-homocysteine + H(+)</text>
        <dbReference type="Rhea" id="RHEA:15197"/>
        <dbReference type="Rhea" id="RHEA-COMP:12418"/>
        <dbReference type="Rhea" id="RHEA-COMP:12419"/>
        <dbReference type="ChEBI" id="CHEBI:15378"/>
        <dbReference type="ChEBI" id="CHEBI:57856"/>
        <dbReference type="ChEBI" id="CHEBI:59789"/>
        <dbReference type="ChEBI" id="CHEBI:90615"/>
        <dbReference type="ChEBI" id="CHEBI:90616"/>
        <dbReference type="EC" id="2.1.1.72"/>
    </reaction>
</comment>
<evidence type="ECO:0000313" key="11">
    <source>
        <dbReference type="EMBL" id="MBF2735943.1"/>
    </source>
</evidence>
<evidence type="ECO:0000259" key="9">
    <source>
        <dbReference type="Pfam" id="PF02384"/>
    </source>
</evidence>
<evidence type="ECO:0000256" key="2">
    <source>
        <dbReference type="ARBA" id="ARBA00011900"/>
    </source>
</evidence>
<dbReference type="Gene3D" id="3.40.50.150">
    <property type="entry name" value="Vaccinia Virus protein VP39"/>
    <property type="match status" value="1"/>
</dbReference>
<dbReference type="AlphaFoldDB" id="A0A930UE95"/>
<dbReference type="PRINTS" id="PR00507">
    <property type="entry name" value="N12N6MTFRASE"/>
</dbReference>
<dbReference type="GO" id="GO:0005524">
    <property type="term" value="F:ATP binding"/>
    <property type="evidence" value="ECO:0007669"/>
    <property type="project" value="UniProtKB-KW"/>
</dbReference>
<dbReference type="EMBL" id="JADHEI010000058">
    <property type="protein sequence ID" value="MBF2735943.1"/>
    <property type="molecule type" value="Genomic_DNA"/>
</dbReference>
<accession>A0A930UE95</accession>
<feature type="region of interest" description="Disordered" evidence="8">
    <location>
        <begin position="24"/>
        <end position="57"/>
    </location>
</feature>
<dbReference type="Proteomes" id="UP000604381">
    <property type="component" value="Unassembled WGS sequence"/>
</dbReference>
<dbReference type="InterPro" id="IPR007409">
    <property type="entry name" value="Restrct_endonuc_type1_HsdR_N"/>
</dbReference>
<sequence length="517" mass="57964">MQDGKRYFSCWAFSYKIAIHETSSYNNPKPAGQGRPKKGRRRSLDQLESGRVEAGRAPQKISMKDTPTIEAEVRHQIDTVLKAQGWVLDHNSDDQNVFFEGAVLRVLPTTYKNRLGILRPDYTLFCGRDPVAIIEAKKPAVSAQDALKQATKYAAKIDVDYVFACNGPVLKTLHIPSGKPLSLNGVEVSDLMEPGLLYKFRREGVADLVTDEEEVAESKEQLIRIFSKINEELRRAGVRAGLDRFSEFANLLFLKILGEKKGGEEIWHELRQKPEKDLPAYLNNYAIKKLRKDFGSDVLLETTIEGKHLKQIINELSPLRLSGVDEDVKGTAFEFFLGGSASSSNDLGEYFTPRNVVRFMVKASSPKLGSKILDPFCGTGGFLIEAFKQLGQQASSSKEDQNLLRHESLYGQELTKNARIAKMNMILFGDGHSNVEQKDSMKPGTFRLVNHILTNIPFSLGLDKNTIRKIDIKAGDSDAACFLKCFNSLRRGGGHGCDCPRWLDSQQKTQKYVETYF</sequence>
<keyword evidence="12" id="KW-1185">Reference proteome</keyword>
<dbReference type="GO" id="GO:0009307">
    <property type="term" value="P:DNA restriction-modification system"/>
    <property type="evidence" value="ECO:0007669"/>
    <property type="project" value="UniProtKB-KW"/>
</dbReference>
<dbReference type="Gene3D" id="3.90.1570.30">
    <property type="match status" value="1"/>
</dbReference>
<feature type="domain" description="Restriction endonuclease type I HsdR N-terminal" evidence="10">
    <location>
        <begin position="119"/>
        <end position="155"/>
    </location>
</feature>
<evidence type="ECO:0000313" key="12">
    <source>
        <dbReference type="Proteomes" id="UP000604381"/>
    </source>
</evidence>
<dbReference type="GO" id="GO:0009007">
    <property type="term" value="F:site-specific DNA-methyltransferase (adenine-specific) activity"/>
    <property type="evidence" value="ECO:0007669"/>
    <property type="project" value="UniProtKB-EC"/>
</dbReference>
<keyword evidence="5" id="KW-0949">S-adenosyl-L-methionine</keyword>
<evidence type="ECO:0000256" key="6">
    <source>
        <dbReference type="ARBA" id="ARBA00022747"/>
    </source>
</evidence>
<dbReference type="InterPro" id="IPR052916">
    <property type="entry name" value="Type-I_RE_MTase_Subunit"/>
</dbReference>
<dbReference type="GO" id="GO:0003677">
    <property type="term" value="F:DNA binding"/>
    <property type="evidence" value="ECO:0007669"/>
    <property type="project" value="UniProtKB-KW"/>
</dbReference>
<protein>
    <recommendedName>
        <fullName evidence="2">site-specific DNA-methyltransferase (adenine-specific)</fullName>
        <ecNumber evidence="2">2.1.1.72</ecNumber>
    </recommendedName>
</protein>
<feature type="compositionally biased region" description="Basic and acidic residues" evidence="8">
    <location>
        <begin position="42"/>
        <end position="54"/>
    </location>
</feature>
<name>A0A930UE95_9GAMM</name>
<evidence type="ECO:0000256" key="3">
    <source>
        <dbReference type="ARBA" id="ARBA00022603"/>
    </source>
</evidence>
<dbReference type="GO" id="GO:0008170">
    <property type="term" value="F:N-methyltransferase activity"/>
    <property type="evidence" value="ECO:0007669"/>
    <property type="project" value="InterPro"/>
</dbReference>
<dbReference type="EC" id="2.1.1.72" evidence="2"/>
<evidence type="ECO:0000256" key="8">
    <source>
        <dbReference type="SAM" id="MobiDB-lite"/>
    </source>
</evidence>
<organism evidence="11 12">
    <name type="scientific">Candidatus Amphirhobacter heronislandensis</name>
    <dbReference type="NCBI Taxonomy" id="1732024"/>
    <lineage>
        <taxon>Bacteria</taxon>
        <taxon>Pseudomonadati</taxon>
        <taxon>Pseudomonadota</taxon>
        <taxon>Gammaproteobacteria</taxon>
        <taxon>Candidatus Tethybacterales</taxon>
        <taxon>Candidatus Tethybacteraceae</taxon>
        <taxon>Candidatus Amphirhobacter</taxon>
    </lineage>
</organism>
<dbReference type="GO" id="GO:0032259">
    <property type="term" value="P:methylation"/>
    <property type="evidence" value="ECO:0007669"/>
    <property type="project" value="UniProtKB-KW"/>
</dbReference>
<dbReference type="InterPro" id="IPR053943">
    <property type="entry name" value="RlmKL-like_Mtase_CS"/>
</dbReference>
<comment type="caution">
    <text evidence="11">The sequence shown here is derived from an EMBL/GenBank/DDBJ whole genome shotgun (WGS) entry which is preliminary data.</text>
</comment>
<comment type="similarity">
    <text evidence="1">Belongs to the N(4)/N(6)-methyltransferase family.</text>
</comment>
<dbReference type="PANTHER" id="PTHR42998">
    <property type="entry name" value="TYPE I RESTRICTION ENZYME HINDVIIP M PROTEIN-RELATED"/>
    <property type="match status" value="1"/>
</dbReference>
<dbReference type="PROSITE" id="PS01261">
    <property type="entry name" value="UPF0020"/>
    <property type="match status" value="1"/>
</dbReference>
<reference evidence="11" key="1">
    <citation type="submission" date="2020-10" db="EMBL/GenBank/DDBJ databases">
        <title>An improved Amphimedon queenslandica hologenome assembly reveals how three proteobacterial symbionts can extend the metabolic phenotypic of their marine sponge host.</title>
        <authorList>
            <person name="Degnan B."/>
            <person name="Degnan S."/>
            <person name="Xiang X."/>
        </authorList>
    </citation>
    <scope>NUCLEOTIDE SEQUENCE</scope>
    <source>
        <strain evidence="11">AqS2</strain>
    </source>
</reference>
<evidence type="ECO:0000256" key="1">
    <source>
        <dbReference type="ARBA" id="ARBA00006594"/>
    </source>
</evidence>
<dbReference type="InterPro" id="IPR003356">
    <property type="entry name" value="DNA_methylase_A-5"/>
</dbReference>
<gene>
    <name evidence="11" type="ORF">ISN26_07775</name>
</gene>
<evidence type="ECO:0000259" key="10">
    <source>
        <dbReference type="Pfam" id="PF04313"/>
    </source>
</evidence>
<dbReference type="PANTHER" id="PTHR42998:SF1">
    <property type="entry name" value="TYPE I RESTRICTION ENZYME HINDI METHYLASE SUBUNIT"/>
    <property type="match status" value="1"/>
</dbReference>
<evidence type="ECO:0000256" key="7">
    <source>
        <dbReference type="ARBA" id="ARBA00047942"/>
    </source>
</evidence>
<dbReference type="Pfam" id="PF04313">
    <property type="entry name" value="HSDR_N"/>
    <property type="match status" value="1"/>
</dbReference>
<dbReference type="InterPro" id="IPR038333">
    <property type="entry name" value="T1MK-like_N_sf"/>
</dbReference>
<keyword evidence="3 11" id="KW-0489">Methyltransferase</keyword>
<evidence type="ECO:0000256" key="5">
    <source>
        <dbReference type="ARBA" id="ARBA00022691"/>
    </source>
</evidence>